<proteinExistence type="inferred from homology"/>
<gene>
    <name evidence="4" type="ORF">OsI_10260</name>
</gene>
<feature type="region of interest" description="Disordered" evidence="3">
    <location>
        <begin position="187"/>
        <end position="218"/>
    </location>
</feature>
<accession>B8APN6</accession>
<dbReference type="GO" id="GO:0040008">
    <property type="term" value="P:regulation of growth"/>
    <property type="evidence" value="ECO:0007669"/>
    <property type="project" value="InterPro"/>
</dbReference>
<feature type="region of interest" description="Disordered" evidence="3">
    <location>
        <begin position="1"/>
        <end position="74"/>
    </location>
</feature>
<keyword evidence="5" id="KW-1185">Reference proteome</keyword>
<feature type="compositionally biased region" description="Low complexity" evidence="3">
    <location>
        <begin position="206"/>
        <end position="215"/>
    </location>
</feature>
<dbReference type="Proteomes" id="UP000007015">
    <property type="component" value="Chromosome 3"/>
</dbReference>
<organism evidence="4 5">
    <name type="scientific">Oryza sativa subsp. indica</name>
    <name type="common">Rice</name>
    <dbReference type="NCBI Taxonomy" id="39946"/>
    <lineage>
        <taxon>Eukaryota</taxon>
        <taxon>Viridiplantae</taxon>
        <taxon>Streptophyta</taxon>
        <taxon>Embryophyta</taxon>
        <taxon>Tracheophyta</taxon>
        <taxon>Spermatophyta</taxon>
        <taxon>Magnoliopsida</taxon>
        <taxon>Liliopsida</taxon>
        <taxon>Poales</taxon>
        <taxon>Poaceae</taxon>
        <taxon>BOP clade</taxon>
        <taxon>Oryzoideae</taxon>
        <taxon>Oryzeae</taxon>
        <taxon>Oryzinae</taxon>
        <taxon>Oryza</taxon>
        <taxon>Oryza sativa</taxon>
    </lineage>
</organism>
<dbReference type="EMBL" id="CM000128">
    <property type="protein sequence ID" value="EEC74632.1"/>
    <property type="molecule type" value="Genomic_DNA"/>
</dbReference>
<evidence type="ECO:0000256" key="2">
    <source>
        <dbReference type="ARBA" id="ARBA00024198"/>
    </source>
</evidence>
<dbReference type="Gramene" id="BGIOSGA011982-TA">
    <property type="protein sequence ID" value="BGIOSGA011982-PA"/>
    <property type="gene ID" value="BGIOSGA011982"/>
</dbReference>
<dbReference type="PANTHER" id="PTHR34045:SF1">
    <property type="entry name" value="OS03G0180600 PROTEIN"/>
    <property type="match status" value="1"/>
</dbReference>
<feature type="region of interest" description="Disordered" evidence="3">
    <location>
        <begin position="271"/>
        <end position="292"/>
    </location>
</feature>
<dbReference type="GO" id="GO:0009630">
    <property type="term" value="P:gravitropism"/>
    <property type="evidence" value="ECO:0007669"/>
    <property type="project" value="InterPro"/>
</dbReference>
<dbReference type="OMA" id="CRETMPE"/>
<evidence type="ECO:0000313" key="4">
    <source>
        <dbReference type="EMBL" id="EEC74632.1"/>
    </source>
</evidence>
<evidence type="ECO:0000256" key="3">
    <source>
        <dbReference type="SAM" id="MobiDB-lite"/>
    </source>
</evidence>
<dbReference type="AlphaFoldDB" id="B8APN6"/>
<comment type="similarity">
    <text evidence="2">Belongs to the LAZY family.</text>
</comment>
<dbReference type="HOGENOM" id="CLU_078378_0_0_1"/>
<evidence type="ECO:0000313" key="5">
    <source>
        <dbReference type="Proteomes" id="UP000007015"/>
    </source>
</evidence>
<protein>
    <submittedName>
        <fullName evidence="4">Uncharacterized protein</fullName>
    </submittedName>
</protein>
<name>B8APN6_ORYSI</name>
<sequence length="309" mass="33865">MLRSHHSRRGPAATGRRNQSAKGGDGGDGWASREEDGAAVTAGRRGRKTAPAEHRRRKTALRHGGRKTARRRRREDEDLGIFGKEAARMSRRWLALNWVQTRLHGTRKQDHTAVSSRRAHTSGDLHRNGDELDDGWAAAMLSIGTLGGPKGRHGSGTPWTTAAAGADELDRLQEELRLLVRAQAVVTGGEDDDGGGGGGRQRRSLSRTSSSTNGREVVAKLKQRSIRKIMAAALGGLLHRPSCRETMPEATVSEIIWSLLHKNTHPEKPALPHTVMKGDPTVPTPQKDKQEGTKWIRTDSEYIVLDLEI</sequence>
<feature type="region of interest" description="Disordered" evidence="3">
    <location>
        <begin position="105"/>
        <end position="128"/>
    </location>
</feature>
<keyword evidence="1" id="KW-0341">Growth regulation</keyword>
<dbReference type="PANTHER" id="PTHR34045">
    <property type="entry name" value="OS03G0406300 PROTEIN"/>
    <property type="match status" value="1"/>
</dbReference>
<dbReference type="InterPro" id="IPR044683">
    <property type="entry name" value="LAZY"/>
</dbReference>
<reference evidence="4 5" key="1">
    <citation type="journal article" date="2005" name="PLoS Biol.">
        <title>The genomes of Oryza sativa: a history of duplications.</title>
        <authorList>
            <person name="Yu J."/>
            <person name="Wang J."/>
            <person name="Lin W."/>
            <person name="Li S."/>
            <person name="Li H."/>
            <person name="Zhou J."/>
            <person name="Ni P."/>
            <person name="Dong W."/>
            <person name="Hu S."/>
            <person name="Zeng C."/>
            <person name="Zhang J."/>
            <person name="Zhang Y."/>
            <person name="Li R."/>
            <person name="Xu Z."/>
            <person name="Li S."/>
            <person name="Li X."/>
            <person name="Zheng H."/>
            <person name="Cong L."/>
            <person name="Lin L."/>
            <person name="Yin J."/>
            <person name="Geng J."/>
            <person name="Li G."/>
            <person name="Shi J."/>
            <person name="Liu J."/>
            <person name="Lv H."/>
            <person name="Li J."/>
            <person name="Wang J."/>
            <person name="Deng Y."/>
            <person name="Ran L."/>
            <person name="Shi X."/>
            <person name="Wang X."/>
            <person name="Wu Q."/>
            <person name="Li C."/>
            <person name="Ren X."/>
            <person name="Wang J."/>
            <person name="Wang X."/>
            <person name="Li D."/>
            <person name="Liu D."/>
            <person name="Zhang X."/>
            <person name="Ji Z."/>
            <person name="Zhao W."/>
            <person name="Sun Y."/>
            <person name="Zhang Z."/>
            <person name="Bao J."/>
            <person name="Han Y."/>
            <person name="Dong L."/>
            <person name="Ji J."/>
            <person name="Chen P."/>
            <person name="Wu S."/>
            <person name="Liu J."/>
            <person name="Xiao Y."/>
            <person name="Bu D."/>
            <person name="Tan J."/>
            <person name="Yang L."/>
            <person name="Ye C."/>
            <person name="Zhang J."/>
            <person name="Xu J."/>
            <person name="Zhou Y."/>
            <person name="Yu Y."/>
            <person name="Zhang B."/>
            <person name="Zhuang S."/>
            <person name="Wei H."/>
            <person name="Liu B."/>
            <person name="Lei M."/>
            <person name="Yu H."/>
            <person name="Li Y."/>
            <person name="Xu H."/>
            <person name="Wei S."/>
            <person name="He X."/>
            <person name="Fang L."/>
            <person name="Zhang Z."/>
            <person name="Zhang Y."/>
            <person name="Huang X."/>
            <person name="Su Z."/>
            <person name="Tong W."/>
            <person name="Li J."/>
            <person name="Tong Z."/>
            <person name="Li S."/>
            <person name="Ye J."/>
            <person name="Wang L."/>
            <person name="Fang L."/>
            <person name="Lei T."/>
            <person name="Chen C."/>
            <person name="Chen H."/>
            <person name="Xu Z."/>
            <person name="Li H."/>
            <person name="Huang H."/>
            <person name="Zhang F."/>
            <person name="Xu H."/>
            <person name="Li N."/>
            <person name="Zhao C."/>
            <person name="Li S."/>
            <person name="Dong L."/>
            <person name="Huang Y."/>
            <person name="Li L."/>
            <person name="Xi Y."/>
            <person name="Qi Q."/>
            <person name="Li W."/>
            <person name="Zhang B."/>
            <person name="Hu W."/>
            <person name="Zhang Y."/>
            <person name="Tian X."/>
            <person name="Jiao Y."/>
            <person name="Liang X."/>
            <person name="Jin J."/>
            <person name="Gao L."/>
            <person name="Zheng W."/>
            <person name="Hao B."/>
            <person name="Liu S."/>
            <person name="Wang W."/>
            <person name="Yuan L."/>
            <person name="Cao M."/>
            <person name="McDermott J."/>
            <person name="Samudrala R."/>
            <person name="Wang J."/>
            <person name="Wong G.K."/>
            <person name="Yang H."/>
        </authorList>
    </citation>
    <scope>NUCLEOTIDE SEQUENCE [LARGE SCALE GENOMIC DNA]</scope>
    <source>
        <strain evidence="5">cv. 93-11</strain>
    </source>
</reference>
<evidence type="ECO:0000256" key="1">
    <source>
        <dbReference type="ARBA" id="ARBA00022604"/>
    </source>
</evidence>
<dbReference type="STRING" id="39946.B8APN6"/>
<feature type="compositionally biased region" description="Basic residues" evidence="3">
    <location>
        <begin position="44"/>
        <end position="73"/>
    </location>
</feature>